<feature type="compositionally biased region" description="Low complexity" evidence="9">
    <location>
        <begin position="488"/>
        <end position="503"/>
    </location>
</feature>
<dbReference type="EMBL" id="JACGWT010000005">
    <property type="protein sequence ID" value="MBA8795588.1"/>
    <property type="molecule type" value="Genomic_DNA"/>
</dbReference>
<comment type="caution">
    <text evidence="11">The sequence shown here is derived from an EMBL/GenBank/DDBJ whole genome shotgun (WGS) entry which is preliminary data.</text>
</comment>
<dbReference type="Pfam" id="PF07568">
    <property type="entry name" value="HisKA_2"/>
    <property type="match status" value="1"/>
</dbReference>
<dbReference type="InterPro" id="IPR035965">
    <property type="entry name" value="PAS-like_dom_sf"/>
</dbReference>
<dbReference type="PANTHER" id="PTHR41523:SF8">
    <property type="entry name" value="ETHYLENE RESPONSE SENSOR PROTEIN"/>
    <property type="match status" value="1"/>
</dbReference>
<dbReference type="EC" id="2.7.13.3" evidence="2"/>
<evidence type="ECO:0000256" key="8">
    <source>
        <dbReference type="ARBA" id="ARBA00023012"/>
    </source>
</evidence>
<dbReference type="SUPFAM" id="SSF55785">
    <property type="entry name" value="PYP-like sensor domain (PAS domain)"/>
    <property type="match status" value="1"/>
</dbReference>
<dbReference type="InterPro" id="IPR004358">
    <property type="entry name" value="Sig_transdc_His_kin-like_C"/>
</dbReference>
<dbReference type="SMART" id="SM00387">
    <property type="entry name" value="HATPase_c"/>
    <property type="match status" value="1"/>
</dbReference>
<dbReference type="InterPro" id="IPR022066">
    <property type="entry name" value="PdtaS_GAF"/>
</dbReference>
<name>A0A7W3IUN4_9ACTN</name>
<dbReference type="InterPro" id="IPR000014">
    <property type="entry name" value="PAS"/>
</dbReference>
<protein>
    <recommendedName>
        <fullName evidence="2">histidine kinase</fullName>
        <ecNumber evidence="2">2.7.13.3</ecNumber>
    </recommendedName>
</protein>
<dbReference type="GO" id="GO:0000160">
    <property type="term" value="P:phosphorelay signal transduction system"/>
    <property type="evidence" value="ECO:0007669"/>
    <property type="project" value="UniProtKB-KW"/>
</dbReference>
<evidence type="ECO:0000313" key="11">
    <source>
        <dbReference type="EMBL" id="MBA8795588.1"/>
    </source>
</evidence>
<evidence type="ECO:0000313" key="12">
    <source>
        <dbReference type="Proteomes" id="UP000523079"/>
    </source>
</evidence>
<evidence type="ECO:0000256" key="2">
    <source>
        <dbReference type="ARBA" id="ARBA00012438"/>
    </source>
</evidence>
<dbReference type="GO" id="GO:0005524">
    <property type="term" value="F:ATP binding"/>
    <property type="evidence" value="ECO:0007669"/>
    <property type="project" value="UniProtKB-KW"/>
</dbReference>
<dbReference type="Gene3D" id="3.30.450.280">
    <property type="entry name" value="GAF domain"/>
    <property type="match status" value="1"/>
</dbReference>
<dbReference type="InterPro" id="IPR011495">
    <property type="entry name" value="Sig_transdc_His_kin_sub2_dim/P"/>
</dbReference>
<keyword evidence="6 11" id="KW-0418">Kinase</keyword>
<feature type="compositionally biased region" description="Polar residues" evidence="9">
    <location>
        <begin position="531"/>
        <end position="543"/>
    </location>
</feature>
<dbReference type="GO" id="GO:0004673">
    <property type="term" value="F:protein histidine kinase activity"/>
    <property type="evidence" value="ECO:0007669"/>
    <property type="project" value="UniProtKB-EC"/>
</dbReference>
<dbReference type="SUPFAM" id="SSF55874">
    <property type="entry name" value="ATPase domain of HSP90 chaperone/DNA topoisomerase II/histidine kinase"/>
    <property type="match status" value="1"/>
</dbReference>
<dbReference type="PANTHER" id="PTHR41523">
    <property type="entry name" value="TWO-COMPONENT SYSTEM SENSOR PROTEIN"/>
    <property type="match status" value="1"/>
</dbReference>
<feature type="region of interest" description="Disordered" evidence="9">
    <location>
        <begin position="488"/>
        <end position="543"/>
    </location>
</feature>
<keyword evidence="4" id="KW-0808">Transferase</keyword>
<evidence type="ECO:0000256" key="3">
    <source>
        <dbReference type="ARBA" id="ARBA00022553"/>
    </source>
</evidence>
<evidence type="ECO:0000259" key="10">
    <source>
        <dbReference type="PROSITE" id="PS50109"/>
    </source>
</evidence>
<keyword evidence="7" id="KW-0067">ATP-binding</keyword>
<dbReference type="CDD" id="cd00130">
    <property type="entry name" value="PAS"/>
    <property type="match status" value="1"/>
</dbReference>
<dbReference type="InterPro" id="IPR005467">
    <property type="entry name" value="His_kinase_dom"/>
</dbReference>
<evidence type="ECO:0000256" key="7">
    <source>
        <dbReference type="ARBA" id="ARBA00022840"/>
    </source>
</evidence>
<comment type="catalytic activity">
    <reaction evidence="1">
        <text>ATP + protein L-histidine = ADP + protein N-phospho-L-histidine.</text>
        <dbReference type="EC" id="2.7.13.3"/>
    </reaction>
</comment>
<dbReference type="InterPro" id="IPR036890">
    <property type="entry name" value="HATPase_C_sf"/>
</dbReference>
<evidence type="ECO:0000256" key="5">
    <source>
        <dbReference type="ARBA" id="ARBA00022741"/>
    </source>
</evidence>
<keyword evidence="8" id="KW-0902">Two-component regulatory system</keyword>
<dbReference type="PROSITE" id="PS50109">
    <property type="entry name" value="HIS_KIN"/>
    <property type="match status" value="1"/>
</dbReference>
<proteinExistence type="predicted"/>
<dbReference type="Gene3D" id="3.30.450.20">
    <property type="entry name" value="PAS domain"/>
    <property type="match status" value="1"/>
</dbReference>
<dbReference type="RefSeq" id="WP_182561192.1">
    <property type="nucleotide sequence ID" value="NZ_JACGWT010000005.1"/>
</dbReference>
<dbReference type="Proteomes" id="UP000523079">
    <property type="component" value="Unassembled WGS sequence"/>
</dbReference>
<dbReference type="PRINTS" id="PR00344">
    <property type="entry name" value="BCTRLSENSOR"/>
</dbReference>
<feature type="domain" description="Histidine kinase" evidence="10">
    <location>
        <begin position="291"/>
        <end position="484"/>
    </location>
</feature>
<keyword evidence="12" id="KW-1185">Reference proteome</keyword>
<dbReference type="AlphaFoldDB" id="A0A7W3IUN4"/>
<organism evidence="11 12">
    <name type="scientific">Microlunatus kandeliicorticis</name>
    <dbReference type="NCBI Taxonomy" id="1759536"/>
    <lineage>
        <taxon>Bacteria</taxon>
        <taxon>Bacillati</taxon>
        <taxon>Actinomycetota</taxon>
        <taxon>Actinomycetes</taxon>
        <taxon>Propionibacteriales</taxon>
        <taxon>Propionibacteriaceae</taxon>
        <taxon>Microlunatus</taxon>
    </lineage>
</organism>
<evidence type="ECO:0000256" key="1">
    <source>
        <dbReference type="ARBA" id="ARBA00000085"/>
    </source>
</evidence>
<keyword evidence="5" id="KW-0547">Nucleotide-binding</keyword>
<dbReference type="InterPro" id="IPR003594">
    <property type="entry name" value="HATPase_dom"/>
</dbReference>
<sequence>MPSMSEVIAEHTQLSADDEAWLRQLVEEWQLLADLSFSDLVLWVPEADENVFWAAAQIRPTTGPTALVDDVVGDLIAYSPDHLVTEAFLSGQITQTSEGKLQAGIPVGVHAVPVAREGRVIAVVEQHTNQLAVRSAGALERAYLQTATDLSDMVRTGAFPFPGHRPAVVLRPGDGFIRLDANGEVVYASPNALSAYRRLGLTADLIDAHLARLTDELVPHRGPIDESLESVLSGTRAREAEVVAEDAHVLIRSLPLTPDGVHVGAVVLLRDVTDLRSRERELMSKDATIREIHHRVKNNLQTVAALLRMQSRRIESEDARAALRDAMSRVASIAIVHETLSQTFDEVVRFDQVADHILRMVGDVAAHEGAVTARRIGSFGDVSAAVAANLSLVMTELCQNAIEHGLATGSGEVVVNSWVEGEWLHLQVWDNGRGLPEGFSLQNLRSLGLSIVSNLVSELGGDFDLGPRWDGKGTMATVDVPMSAVRRPPVQAAPATPAASPAGRAGGPTAGGAQPVDPVQVLGPVQAIAPGQTTTPDRFGPTS</sequence>
<dbReference type="Pfam" id="PF02518">
    <property type="entry name" value="HATPase_c"/>
    <property type="match status" value="1"/>
</dbReference>
<keyword evidence="3" id="KW-0597">Phosphoprotein</keyword>
<evidence type="ECO:0000256" key="6">
    <source>
        <dbReference type="ARBA" id="ARBA00022777"/>
    </source>
</evidence>
<evidence type="ECO:0000256" key="4">
    <source>
        <dbReference type="ARBA" id="ARBA00022679"/>
    </source>
</evidence>
<dbReference type="Gene3D" id="3.30.565.10">
    <property type="entry name" value="Histidine kinase-like ATPase, C-terminal domain"/>
    <property type="match status" value="1"/>
</dbReference>
<reference evidence="11 12" key="1">
    <citation type="submission" date="2020-07" db="EMBL/GenBank/DDBJ databases">
        <title>Sequencing the genomes of 1000 actinobacteria strains.</title>
        <authorList>
            <person name="Klenk H.-P."/>
        </authorList>
    </citation>
    <scope>NUCLEOTIDE SEQUENCE [LARGE SCALE GENOMIC DNA]</scope>
    <source>
        <strain evidence="11 12">DSM 100723</strain>
    </source>
</reference>
<dbReference type="Pfam" id="PF08448">
    <property type="entry name" value="PAS_4"/>
    <property type="match status" value="1"/>
</dbReference>
<gene>
    <name evidence="11" type="ORF">FHX74_003224</name>
</gene>
<dbReference type="Pfam" id="PF12282">
    <property type="entry name" value="GAF_PdtaS"/>
    <property type="match status" value="1"/>
</dbReference>
<accession>A0A7W3IUN4</accession>
<dbReference type="InterPro" id="IPR013656">
    <property type="entry name" value="PAS_4"/>
</dbReference>
<evidence type="ECO:0000256" key="9">
    <source>
        <dbReference type="SAM" id="MobiDB-lite"/>
    </source>
</evidence>
<dbReference type="InterPro" id="IPR038424">
    <property type="entry name" value="H_kinase_PdtaS_GAF_sf"/>
</dbReference>